<organism evidence="1 2">
    <name type="scientific">Yersinia frederiksenii</name>
    <dbReference type="NCBI Taxonomy" id="29484"/>
    <lineage>
        <taxon>Bacteria</taxon>
        <taxon>Pseudomonadati</taxon>
        <taxon>Pseudomonadota</taxon>
        <taxon>Gammaproteobacteria</taxon>
        <taxon>Enterobacterales</taxon>
        <taxon>Yersiniaceae</taxon>
        <taxon>Yersinia</taxon>
    </lineage>
</organism>
<dbReference type="AlphaFoldDB" id="A0AAI9EMH8"/>
<dbReference type="EMBL" id="CGCB01000007">
    <property type="protein sequence ID" value="CFQ96620.1"/>
    <property type="molecule type" value="Genomic_DNA"/>
</dbReference>
<name>A0AAI9EMH8_YERFR</name>
<protein>
    <submittedName>
        <fullName evidence="1">Uncharacterized protein</fullName>
    </submittedName>
</protein>
<comment type="caution">
    <text evidence="1">The sequence shown here is derived from an EMBL/GenBank/DDBJ whole genome shotgun (WGS) entry which is preliminary data.</text>
</comment>
<gene>
    <name evidence="1" type="ORF">ERS008524_01559</name>
</gene>
<proteinExistence type="predicted"/>
<sequence length="71" mass="7579">MRITITAPDIGCSDFANRALTHFVKGRAIGEFPGPSGMVSNSCFAAVCTEKPNGNYSVKCWREPTNIAEAA</sequence>
<evidence type="ECO:0000313" key="1">
    <source>
        <dbReference type="EMBL" id="CFQ96620.1"/>
    </source>
</evidence>
<reference evidence="1 2" key="1">
    <citation type="submission" date="2015-03" db="EMBL/GenBank/DDBJ databases">
        <authorList>
            <consortium name="Pathogen Informatics"/>
            <person name="Murphy D."/>
        </authorList>
    </citation>
    <scope>NUCLEOTIDE SEQUENCE [LARGE SCALE GENOMIC DNA]</scope>
    <source>
        <strain evidence="1 2">3400/83</strain>
    </source>
</reference>
<dbReference type="Proteomes" id="UP000046784">
    <property type="component" value="Unassembled WGS sequence"/>
</dbReference>
<accession>A0AAI9EMH8</accession>
<evidence type="ECO:0000313" key="2">
    <source>
        <dbReference type="Proteomes" id="UP000046784"/>
    </source>
</evidence>